<gene>
    <name evidence="2" type="ORF">EXU48_09910</name>
</gene>
<keyword evidence="2" id="KW-0378">Hydrolase</keyword>
<evidence type="ECO:0000259" key="1">
    <source>
        <dbReference type="Pfam" id="PF13391"/>
    </source>
</evidence>
<feature type="domain" description="HNH nuclease" evidence="1">
    <location>
        <begin position="188"/>
        <end position="237"/>
    </location>
</feature>
<protein>
    <submittedName>
        <fullName evidence="2">Restriction endonuclease</fullName>
    </submittedName>
</protein>
<reference evidence="2 3" key="1">
    <citation type="submission" date="2019-03" db="EMBL/GenBank/DDBJ databases">
        <title>Genomic features of bacteria from cold environments.</title>
        <authorList>
            <person name="Shen L."/>
        </authorList>
    </citation>
    <scope>NUCLEOTIDE SEQUENCE [LARGE SCALE GENOMIC DNA]</scope>
    <source>
        <strain evidence="3">T3246-1</strain>
    </source>
</reference>
<dbReference type="InterPro" id="IPR003615">
    <property type="entry name" value="HNH_nuc"/>
</dbReference>
<dbReference type="Proteomes" id="UP000504882">
    <property type="component" value="Unassembled WGS sequence"/>
</dbReference>
<accession>A0ABY2E4X3</accession>
<dbReference type="Pfam" id="PF13391">
    <property type="entry name" value="HNH_2"/>
    <property type="match status" value="1"/>
</dbReference>
<organism evidence="2 3">
    <name type="scientific">Occultella glacieicola</name>
    <dbReference type="NCBI Taxonomy" id="2518684"/>
    <lineage>
        <taxon>Bacteria</taxon>
        <taxon>Bacillati</taxon>
        <taxon>Actinomycetota</taxon>
        <taxon>Actinomycetes</taxon>
        <taxon>Micrococcales</taxon>
        <taxon>Ruaniaceae</taxon>
        <taxon>Occultella</taxon>
    </lineage>
</organism>
<proteinExistence type="predicted"/>
<evidence type="ECO:0000313" key="3">
    <source>
        <dbReference type="Proteomes" id="UP000504882"/>
    </source>
</evidence>
<keyword evidence="3" id="KW-1185">Reference proteome</keyword>
<dbReference type="GO" id="GO:0004519">
    <property type="term" value="F:endonuclease activity"/>
    <property type="evidence" value="ECO:0007669"/>
    <property type="project" value="UniProtKB-KW"/>
</dbReference>
<dbReference type="EMBL" id="SMNA01000004">
    <property type="protein sequence ID" value="TDE95070.1"/>
    <property type="molecule type" value="Genomic_DNA"/>
</dbReference>
<name>A0ABY2E4X3_9MICO</name>
<sequence length="296" mass="33850">MDSVVEAALRLRTMDWVRERAEQNGGFLFRDELLDFHLNGERLPVIDYSRGIRNPASFASTLSIVSAADGPYDDTESDDGLLHYAYRKGDPWSGDNRKLRNAMETGMPLILFRKEIANIYTPVLPVYVVDDEPENRQFLIALDESFTFIANPRHLTTPQREYALRLARQRLHQPAFRTRVLVAYETQCAICELKHGSLLDAAHIVPDSNARGVPTVDNGLALCKIHHAAYDQNMLGVTADYEVRIAHDLLAEIDGPMLKHGLQEMHGRRLHLPPRRRDRPSRDLLSWRFERFGSRP</sequence>
<dbReference type="RefSeq" id="WP_133107480.1">
    <property type="nucleotide sequence ID" value="NZ_SMNA01000004.1"/>
</dbReference>
<keyword evidence="2" id="KW-0255">Endonuclease</keyword>
<evidence type="ECO:0000313" key="2">
    <source>
        <dbReference type="EMBL" id="TDE95070.1"/>
    </source>
</evidence>
<comment type="caution">
    <text evidence="2">The sequence shown here is derived from an EMBL/GenBank/DDBJ whole genome shotgun (WGS) entry which is preliminary data.</text>
</comment>
<keyword evidence="2" id="KW-0540">Nuclease</keyword>